<accession>A0A8D9CBP4</accession>
<sequence>MNIEKGRIICLRKDYVEYYNRMISMEDPKLKLTKNKVVVKNINKNNKIFPYVVTDQHNETHNLGGEDIDYGKTKSLRVYTAFINPLKNLKIYSELK</sequence>
<dbReference type="EMBL" id="OU342829">
    <property type="protein sequence ID" value="CAG7580680.1"/>
    <property type="molecule type" value="Genomic_DNA"/>
</dbReference>
<reference evidence="1" key="1">
    <citation type="submission" date="2021-06" db="EMBL/GenBank/DDBJ databases">
        <authorList>
            <person name="Gannon L."/>
            <person name="Redgwell R T."/>
            <person name="Michniewski S."/>
            <person name="Harrison D C."/>
            <person name="Millard A."/>
        </authorList>
    </citation>
    <scope>NUCLEOTIDE SEQUENCE</scope>
</reference>
<proteinExistence type="predicted"/>
<protein>
    <submittedName>
        <fullName evidence="1">Uncharacterized protein</fullName>
    </submittedName>
</protein>
<gene>
    <name evidence="1" type="ORF">SLAVMIC_00520</name>
</gene>
<evidence type="ECO:0000313" key="1">
    <source>
        <dbReference type="EMBL" id="CAG7580680.1"/>
    </source>
</evidence>
<name>A0A8D9CBP4_9VIRU</name>
<organism evidence="1">
    <name type="scientific">uncultured marine phage</name>
    <dbReference type="NCBI Taxonomy" id="707152"/>
    <lineage>
        <taxon>Viruses</taxon>
        <taxon>environmental samples</taxon>
    </lineage>
</organism>